<evidence type="ECO:0000313" key="3">
    <source>
        <dbReference type="Proteomes" id="UP001346149"/>
    </source>
</evidence>
<feature type="region of interest" description="Disordered" evidence="1">
    <location>
        <begin position="160"/>
        <end position="182"/>
    </location>
</feature>
<feature type="compositionally biased region" description="Basic and acidic residues" evidence="1">
    <location>
        <begin position="110"/>
        <end position="132"/>
    </location>
</feature>
<gene>
    <name evidence="2" type="ORF">SAY86_022459</name>
</gene>
<evidence type="ECO:0000256" key="1">
    <source>
        <dbReference type="SAM" id="MobiDB-lite"/>
    </source>
</evidence>
<feature type="region of interest" description="Disordered" evidence="1">
    <location>
        <begin position="210"/>
        <end position="244"/>
    </location>
</feature>
<accession>A0AAN7LUD3</accession>
<feature type="region of interest" description="Disordered" evidence="1">
    <location>
        <begin position="65"/>
        <end position="84"/>
    </location>
</feature>
<feature type="compositionally biased region" description="Basic and acidic residues" evidence="1">
    <location>
        <begin position="210"/>
        <end position="223"/>
    </location>
</feature>
<evidence type="ECO:0000313" key="2">
    <source>
        <dbReference type="EMBL" id="KAK4792024.1"/>
    </source>
</evidence>
<protein>
    <submittedName>
        <fullName evidence="2">Uncharacterized protein</fullName>
    </submittedName>
</protein>
<name>A0AAN7LUD3_TRANT</name>
<organism evidence="2 3">
    <name type="scientific">Trapa natans</name>
    <name type="common">Water chestnut</name>
    <dbReference type="NCBI Taxonomy" id="22666"/>
    <lineage>
        <taxon>Eukaryota</taxon>
        <taxon>Viridiplantae</taxon>
        <taxon>Streptophyta</taxon>
        <taxon>Embryophyta</taxon>
        <taxon>Tracheophyta</taxon>
        <taxon>Spermatophyta</taxon>
        <taxon>Magnoliopsida</taxon>
        <taxon>eudicotyledons</taxon>
        <taxon>Gunneridae</taxon>
        <taxon>Pentapetalae</taxon>
        <taxon>rosids</taxon>
        <taxon>malvids</taxon>
        <taxon>Myrtales</taxon>
        <taxon>Lythraceae</taxon>
        <taxon>Trapa</taxon>
    </lineage>
</organism>
<reference evidence="2 3" key="1">
    <citation type="journal article" date="2023" name="Hortic Res">
        <title>Pangenome of water caltrop reveals structural variations and asymmetric subgenome divergence after allopolyploidization.</title>
        <authorList>
            <person name="Zhang X."/>
            <person name="Chen Y."/>
            <person name="Wang L."/>
            <person name="Yuan Y."/>
            <person name="Fang M."/>
            <person name="Shi L."/>
            <person name="Lu R."/>
            <person name="Comes H.P."/>
            <person name="Ma Y."/>
            <person name="Chen Y."/>
            <person name="Huang G."/>
            <person name="Zhou Y."/>
            <person name="Zheng Z."/>
            <person name="Qiu Y."/>
        </authorList>
    </citation>
    <scope>NUCLEOTIDE SEQUENCE [LARGE SCALE GENOMIC DNA]</scope>
    <source>
        <strain evidence="2">F231</strain>
    </source>
</reference>
<proteinExistence type="predicted"/>
<dbReference type="PANTHER" id="PTHR35277:SF10">
    <property type="entry name" value="OS09G0363700 PROTEIN"/>
    <property type="match status" value="1"/>
</dbReference>
<comment type="caution">
    <text evidence="2">The sequence shown here is derived from an EMBL/GenBank/DDBJ whole genome shotgun (WGS) entry which is preliminary data.</text>
</comment>
<dbReference type="EMBL" id="JAXQNO010000008">
    <property type="protein sequence ID" value="KAK4792024.1"/>
    <property type="molecule type" value="Genomic_DNA"/>
</dbReference>
<dbReference type="Proteomes" id="UP001346149">
    <property type="component" value="Unassembled WGS sequence"/>
</dbReference>
<feature type="compositionally biased region" description="Polar residues" evidence="1">
    <location>
        <begin position="133"/>
        <end position="144"/>
    </location>
</feature>
<dbReference type="PANTHER" id="PTHR35277">
    <property type="entry name" value="OS09G0363700 PROTEIN"/>
    <property type="match status" value="1"/>
</dbReference>
<feature type="compositionally biased region" description="Basic residues" evidence="1">
    <location>
        <begin position="161"/>
        <end position="171"/>
    </location>
</feature>
<keyword evidence="3" id="KW-1185">Reference proteome</keyword>
<feature type="region of interest" description="Disordered" evidence="1">
    <location>
        <begin position="108"/>
        <end position="144"/>
    </location>
</feature>
<dbReference type="AlphaFoldDB" id="A0AAN7LUD3"/>
<sequence>MMCEYEILQLMLSQCICFICCHRSLLFSSFIPKKSLQPSFECQQFQEGKEVSGSRKIIHMEKSPHHHHHKETHGMRTDIDDNTPLSDVKAPNMFERAKEEIEALVQSIHPKKESPPHEMRDQSVDATSKTEHSNSSGSDDGKTTNFIKRAKEDLEEFIHSKTSHHHHHHRETHGMSDDINENTPIGHVKGPNVLEQAKEEIEALVLTIHPKKESSHSPTKEGSFRQNLGKGLEKVLSPWGHKSD</sequence>